<dbReference type="Gene3D" id="3.40.30.10">
    <property type="entry name" value="Glutaredoxin"/>
    <property type="match status" value="1"/>
</dbReference>
<accession>A0A316YXL0</accession>
<dbReference type="InterPro" id="IPR036249">
    <property type="entry name" value="Thioredoxin-like_sf"/>
</dbReference>
<keyword evidence="3" id="KW-1185">Reference proteome</keyword>
<dbReference type="GeneID" id="37042398"/>
<dbReference type="Proteomes" id="UP000245768">
    <property type="component" value="Unassembled WGS sequence"/>
</dbReference>
<evidence type="ECO:0008006" key="4">
    <source>
        <dbReference type="Google" id="ProtNLM"/>
    </source>
</evidence>
<dbReference type="AlphaFoldDB" id="A0A316YXL0"/>
<organism evidence="2 3">
    <name type="scientific">Acaromyces ingoldii</name>
    <dbReference type="NCBI Taxonomy" id="215250"/>
    <lineage>
        <taxon>Eukaryota</taxon>
        <taxon>Fungi</taxon>
        <taxon>Dikarya</taxon>
        <taxon>Basidiomycota</taxon>
        <taxon>Ustilaginomycotina</taxon>
        <taxon>Exobasidiomycetes</taxon>
        <taxon>Exobasidiales</taxon>
        <taxon>Cryptobasidiaceae</taxon>
        <taxon>Acaromyces</taxon>
    </lineage>
</organism>
<gene>
    <name evidence="2" type="ORF">FA10DRAFT_264036</name>
</gene>
<dbReference type="RefSeq" id="XP_025380576.1">
    <property type="nucleotide sequence ID" value="XM_025520482.1"/>
</dbReference>
<dbReference type="InParanoid" id="A0A316YXL0"/>
<dbReference type="OrthoDB" id="1930760at2759"/>
<evidence type="ECO:0000313" key="2">
    <source>
        <dbReference type="EMBL" id="PWN93378.1"/>
    </source>
</evidence>
<dbReference type="SUPFAM" id="SSF52833">
    <property type="entry name" value="Thioredoxin-like"/>
    <property type="match status" value="1"/>
</dbReference>
<protein>
    <recommendedName>
        <fullName evidence="4">Thioredoxin-like protein</fullName>
    </recommendedName>
</protein>
<name>A0A316YXL0_9BASI</name>
<dbReference type="PANTHER" id="PTHR13887">
    <property type="entry name" value="GLUTATHIONE S-TRANSFERASE KAPPA"/>
    <property type="match status" value="1"/>
</dbReference>
<dbReference type="EMBL" id="KZ819634">
    <property type="protein sequence ID" value="PWN93378.1"/>
    <property type="molecule type" value="Genomic_DNA"/>
</dbReference>
<dbReference type="PANTHER" id="PTHR13887:SF41">
    <property type="entry name" value="THIOREDOXIN SUPERFAMILY PROTEIN"/>
    <property type="match status" value="1"/>
</dbReference>
<evidence type="ECO:0000313" key="3">
    <source>
        <dbReference type="Proteomes" id="UP000245768"/>
    </source>
</evidence>
<evidence type="ECO:0000256" key="1">
    <source>
        <dbReference type="SAM" id="MobiDB-lite"/>
    </source>
</evidence>
<sequence>MTAPSKPELLIELYTDPMCPWCLIHDARLEQTLNSSDFVEQIYPYLRPVVKFRPYILDPRLPATSTERPADRYDDLGSTEYTAHQPPTKRQYYSQKFGGGLDAFYSKIGKAAKDVGLPPFQWLTDGKVGATWDSHRLLWYAGTIDEQRDSSASSNGDATGKVYVPGVQAQLASRLYKAFHQDSLDLSDCDVLADIANDIEGLFKDKQEAKRWLQSDEGSAETGHLADLGVMNGVQSVPFTIIQDGSDHTSEVLDHKGLMKMFDMATALHK</sequence>
<feature type="region of interest" description="Disordered" evidence="1">
    <location>
        <begin position="63"/>
        <end position="84"/>
    </location>
</feature>
<reference evidence="2 3" key="1">
    <citation type="journal article" date="2018" name="Mol. Biol. Evol.">
        <title>Broad Genomic Sampling Reveals a Smut Pathogenic Ancestry of the Fungal Clade Ustilaginomycotina.</title>
        <authorList>
            <person name="Kijpornyongpan T."/>
            <person name="Mondo S.J."/>
            <person name="Barry K."/>
            <person name="Sandor L."/>
            <person name="Lee J."/>
            <person name="Lipzen A."/>
            <person name="Pangilinan J."/>
            <person name="LaButti K."/>
            <person name="Hainaut M."/>
            <person name="Henrissat B."/>
            <person name="Grigoriev I.V."/>
            <person name="Spatafora J.W."/>
            <person name="Aime M.C."/>
        </authorList>
    </citation>
    <scope>NUCLEOTIDE SEQUENCE [LARGE SCALE GENOMIC DNA]</scope>
    <source>
        <strain evidence="2 3">MCA 4198</strain>
    </source>
</reference>
<proteinExistence type="predicted"/>